<comment type="caution">
    <text evidence="2">The sequence shown here is derived from an EMBL/GenBank/DDBJ whole genome shotgun (WGS) entry which is preliminary data.</text>
</comment>
<dbReference type="AlphaFoldDB" id="A0A0R1RK06"/>
<dbReference type="PATRIC" id="fig|1114972.6.peg.1756"/>
<protein>
    <recommendedName>
        <fullName evidence="1">HTH cro/C1-type domain-containing protein</fullName>
    </recommendedName>
</protein>
<dbReference type="SUPFAM" id="SSF47413">
    <property type="entry name" value="lambda repressor-like DNA-binding domains"/>
    <property type="match status" value="1"/>
</dbReference>
<proteinExistence type="predicted"/>
<dbReference type="GO" id="GO:0003677">
    <property type="term" value="F:DNA binding"/>
    <property type="evidence" value="ECO:0007669"/>
    <property type="project" value="InterPro"/>
</dbReference>
<keyword evidence="3" id="KW-1185">Reference proteome</keyword>
<dbReference type="InterPro" id="IPR010982">
    <property type="entry name" value="Lambda_DNA-bd_dom_sf"/>
</dbReference>
<accession>A0A0R1RK06</accession>
<dbReference type="RefSeq" id="WP_017262270.1">
    <property type="nucleotide sequence ID" value="NZ_AUAW01000005.1"/>
</dbReference>
<dbReference type="Gene3D" id="1.10.260.40">
    <property type="entry name" value="lambda repressor-like DNA-binding domains"/>
    <property type="match status" value="1"/>
</dbReference>
<reference evidence="2 3" key="1">
    <citation type="journal article" date="2015" name="Genome Announc.">
        <title>Expanding the biotechnology potential of lactobacilli through comparative genomics of 213 strains and associated genera.</title>
        <authorList>
            <person name="Sun Z."/>
            <person name="Harris H.M."/>
            <person name="McCann A."/>
            <person name="Guo C."/>
            <person name="Argimon S."/>
            <person name="Zhang W."/>
            <person name="Yang X."/>
            <person name="Jeffery I.B."/>
            <person name="Cooney J.C."/>
            <person name="Kagawa T.F."/>
            <person name="Liu W."/>
            <person name="Song Y."/>
            <person name="Salvetti E."/>
            <person name="Wrobel A."/>
            <person name="Rasinkangas P."/>
            <person name="Parkhill J."/>
            <person name="Rea M.C."/>
            <person name="O'Sullivan O."/>
            <person name="Ritari J."/>
            <person name="Douillard F.P."/>
            <person name="Paul Ross R."/>
            <person name="Yang R."/>
            <person name="Briner A.E."/>
            <person name="Felis G.E."/>
            <person name="de Vos W.M."/>
            <person name="Barrangou R."/>
            <person name="Klaenhammer T.R."/>
            <person name="Caufield P.W."/>
            <person name="Cui Y."/>
            <person name="Zhang H."/>
            <person name="O'Toole P.W."/>
        </authorList>
    </citation>
    <scope>NUCLEOTIDE SEQUENCE [LARGE SCALE GENOMIC DNA]</scope>
    <source>
        <strain evidence="2 3">DSM 15814</strain>
    </source>
</reference>
<evidence type="ECO:0000313" key="2">
    <source>
        <dbReference type="EMBL" id="KRL56633.1"/>
    </source>
</evidence>
<dbReference type="InterPro" id="IPR001387">
    <property type="entry name" value="Cro/C1-type_HTH"/>
</dbReference>
<organism evidence="2 3">
    <name type="scientific">Furfurilactobacillus rossiae DSM 15814</name>
    <dbReference type="NCBI Taxonomy" id="1114972"/>
    <lineage>
        <taxon>Bacteria</taxon>
        <taxon>Bacillati</taxon>
        <taxon>Bacillota</taxon>
        <taxon>Bacilli</taxon>
        <taxon>Lactobacillales</taxon>
        <taxon>Lactobacillaceae</taxon>
        <taxon>Furfurilactobacillus</taxon>
    </lineage>
</organism>
<dbReference type="EMBL" id="AZFF01000003">
    <property type="protein sequence ID" value="KRL56633.1"/>
    <property type="molecule type" value="Genomic_DNA"/>
</dbReference>
<sequence>MTLIDRTKRIAKTRGWNLKQTAAHAGLSENAIYGWKNHKPTKATLLLVASTLGVSYEELTGEKELKSTNIDLKASIDDDDVIMTYEGRPIPQEDLEYIKRILDGGK</sequence>
<evidence type="ECO:0000259" key="1">
    <source>
        <dbReference type="PROSITE" id="PS50943"/>
    </source>
</evidence>
<evidence type="ECO:0000313" key="3">
    <source>
        <dbReference type="Proteomes" id="UP000051999"/>
    </source>
</evidence>
<dbReference type="CDD" id="cd00093">
    <property type="entry name" value="HTH_XRE"/>
    <property type="match status" value="1"/>
</dbReference>
<dbReference type="Proteomes" id="UP000051999">
    <property type="component" value="Unassembled WGS sequence"/>
</dbReference>
<dbReference type="STRING" id="1114972.FD35_GL001728"/>
<feature type="domain" description="HTH cro/C1-type" evidence="1">
    <location>
        <begin position="14"/>
        <end position="59"/>
    </location>
</feature>
<dbReference type="PROSITE" id="PS50943">
    <property type="entry name" value="HTH_CROC1"/>
    <property type="match status" value="1"/>
</dbReference>
<dbReference type="OrthoDB" id="9805856at2"/>
<name>A0A0R1RK06_9LACO</name>
<gene>
    <name evidence="2" type="ORF">FD35_GL001728</name>
</gene>